<dbReference type="Proteomes" id="UP000321089">
    <property type="component" value="Unassembled WGS sequence"/>
</dbReference>
<dbReference type="EMBL" id="LRDH01000097">
    <property type="protein sequence ID" value="PPV15642.1"/>
    <property type="molecule type" value="Genomic_DNA"/>
</dbReference>
<dbReference type="GO" id="GO:0016301">
    <property type="term" value="F:kinase activity"/>
    <property type="evidence" value="ECO:0007669"/>
    <property type="project" value="UniProtKB-KW"/>
</dbReference>
<dbReference type="InterPro" id="IPR011009">
    <property type="entry name" value="Kinase-like_dom_sf"/>
</dbReference>
<reference evidence="3 5" key="1">
    <citation type="submission" date="2016-01" db="EMBL/GenBank/DDBJ databases">
        <title>Characterization of the Clostridium difficile lineages that are prevalent in Hong Kong and China.</title>
        <authorList>
            <person name="Kwok J.S.-L."/>
            <person name="Lam W.-Y."/>
            <person name="Ip M."/>
            <person name="Chan T.-F."/>
            <person name="Hawkey P.M."/>
            <person name="Tsui S.K.-W."/>
        </authorList>
    </citation>
    <scope>NUCLEOTIDE SEQUENCE [LARGE SCALE GENOMIC DNA]</scope>
    <source>
        <strain evidence="3 5">300064</strain>
    </source>
</reference>
<evidence type="ECO:0000313" key="1">
    <source>
        <dbReference type="EMBL" id="GEQ20018.1"/>
    </source>
</evidence>
<dbReference type="SUPFAM" id="SSF56112">
    <property type="entry name" value="Protein kinase-like (PK-like)"/>
    <property type="match status" value="1"/>
</dbReference>
<gene>
    <name evidence="3" type="ORF">AWN73_11205</name>
    <name evidence="1" type="ORF">CBU02nite_05240</name>
    <name evidence="4" type="ORF">FF104_14890</name>
    <name evidence="2" type="ORF">GND98_001360</name>
</gene>
<evidence type="ECO:0000313" key="8">
    <source>
        <dbReference type="Proteomes" id="UP000515243"/>
    </source>
</evidence>
<dbReference type="KEGG" id="cbut:ATN24_04465"/>
<reference evidence="4 8" key="2">
    <citation type="submission" date="2019-05" db="EMBL/GenBank/DDBJ databases">
        <authorList>
            <person name="Schori C."/>
            <person name="Ahrens C."/>
        </authorList>
    </citation>
    <scope>NUCLEOTIDE SEQUENCE [LARGE SCALE GENOMIC DNA]</scope>
    <source>
        <strain evidence="4 8">DSM 10702</strain>
    </source>
</reference>
<evidence type="ECO:0000313" key="2">
    <source>
        <dbReference type="EMBL" id="NAS16554.1"/>
    </source>
</evidence>
<evidence type="ECO:0000313" key="3">
    <source>
        <dbReference type="EMBL" id="PPV15642.1"/>
    </source>
</evidence>
<dbReference type="Proteomes" id="UP000515243">
    <property type="component" value="Chromosome 1"/>
</dbReference>
<dbReference type="AlphaFoldDB" id="A0A2S7FCK7"/>
<dbReference type="Proteomes" id="UP000474042">
    <property type="component" value="Unassembled WGS sequence"/>
</dbReference>
<evidence type="ECO:0000313" key="5">
    <source>
        <dbReference type="Proteomes" id="UP000238081"/>
    </source>
</evidence>
<dbReference type="Proteomes" id="UP000238081">
    <property type="component" value="Unassembled WGS sequence"/>
</dbReference>
<evidence type="ECO:0000313" key="4">
    <source>
        <dbReference type="EMBL" id="QMW92219.1"/>
    </source>
</evidence>
<protein>
    <submittedName>
        <fullName evidence="3">Protein kinase</fullName>
    </submittedName>
</protein>
<reference evidence="2 7" key="4">
    <citation type="submission" date="2020-01" db="EMBL/GenBank/DDBJ databases">
        <title>Genome sequence of a 1,3-propanediol producer, Clostridium butyricum S3.</title>
        <authorList>
            <person name="Zhou J."/>
        </authorList>
    </citation>
    <scope>NUCLEOTIDE SEQUENCE [LARGE SCALE GENOMIC DNA]</scope>
    <source>
        <strain evidence="2 7">S3</strain>
    </source>
</reference>
<dbReference type="GeneID" id="92945485"/>
<dbReference type="OrthoDB" id="1916806at2"/>
<dbReference type="RefSeq" id="WP_002582108.1">
    <property type="nucleotide sequence ID" value="NZ_AP019716.1"/>
</dbReference>
<proteinExistence type="predicted"/>
<name>A0A2S7FCK7_CLOBU</name>
<sequence length="200" mass="23750">MKKNFGYSVDFDEHTELLFKQATYLGQGNNGIVYELPDNKAIKIFLSKKVCNDEGGILLRTNGSKYFPKLYKKGTYYIVRDKVEGIEMDKYIKTYGLNRNLVEKIYKLLVEFKKLKFKKLDIRCKDILVSDKETLMIIDPKKAYERKVDYPRHLMKGLKRLGVLEEFLSEINRINSKKAREWEQKFSEYCEAENHLKFME</sequence>
<dbReference type="EMBL" id="BKBC01000005">
    <property type="protein sequence ID" value="GEQ20018.1"/>
    <property type="molecule type" value="Genomic_DNA"/>
</dbReference>
<evidence type="ECO:0000313" key="6">
    <source>
        <dbReference type="Proteomes" id="UP000321089"/>
    </source>
</evidence>
<reference evidence="1 6" key="3">
    <citation type="submission" date="2019-07" db="EMBL/GenBank/DDBJ databases">
        <title>Whole genome shotgun sequence of Clostridium butyricum NBRC 3858.</title>
        <authorList>
            <person name="Hosoyama A."/>
            <person name="Uohara A."/>
            <person name="Ohji S."/>
            <person name="Ichikawa N."/>
        </authorList>
    </citation>
    <scope>NUCLEOTIDE SEQUENCE [LARGE SCALE GENOMIC DNA]</scope>
    <source>
        <strain evidence="1 6">NBRC 3858</strain>
    </source>
</reference>
<dbReference type="EMBL" id="WOFV02000002">
    <property type="protein sequence ID" value="NAS16554.1"/>
    <property type="molecule type" value="Genomic_DNA"/>
</dbReference>
<dbReference type="EMBL" id="CP040626">
    <property type="protein sequence ID" value="QMW92219.1"/>
    <property type="molecule type" value="Genomic_DNA"/>
</dbReference>
<keyword evidence="3" id="KW-0808">Transferase</keyword>
<accession>A0A2S7FCK7</accession>
<evidence type="ECO:0000313" key="7">
    <source>
        <dbReference type="Proteomes" id="UP000474042"/>
    </source>
</evidence>
<organism evidence="3 5">
    <name type="scientific">Clostridium butyricum</name>
    <dbReference type="NCBI Taxonomy" id="1492"/>
    <lineage>
        <taxon>Bacteria</taxon>
        <taxon>Bacillati</taxon>
        <taxon>Bacillota</taxon>
        <taxon>Clostridia</taxon>
        <taxon>Eubacteriales</taxon>
        <taxon>Clostridiaceae</taxon>
        <taxon>Clostridium</taxon>
    </lineage>
</organism>
<keyword evidence="3" id="KW-0418">Kinase</keyword>